<comment type="catalytic activity">
    <reaction evidence="1 9">
        <text>D-alanyl-D-alanine + H2O = 2 D-alanine</text>
        <dbReference type="Rhea" id="RHEA:20661"/>
        <dbReference type="ChEBI" id="CHEBI:15377"/>
        <dbReference type="ChEBI" id="CHEBI:57416"/>
        <dbReference type="ChEBI" id="CHEBI:57822"/>
        <dbReference type="EC" id="3.4.13.22"/>
    </reaction>
</comment>
<evidence type="ECO:0000256" key="2">
    <source>
        <dbReference type="ARBA" id="ARBA00022670"/>
    </source>
</evidence>
<comment type="function">
    <text evidence="9">Catalyzes hydrolysis of the D-alanyl-D-alanine dipeptide.</text>
</comment>
<evidence type="ECO:0000256" key="9">
    <source>
        <dbReference type="HAMAP-Rule" id="MF_01924"/>
    </source>
</evidence>
<dbReference type="EC" id="3.4.13.22" evidence="9"/>
<keyword evidence="3 9" id="KW-0479">Metal-binding</keyword>
<feature type="binding site" evidence="9">
    <location>
        <position position="169"/>
    </location>
    <ligand>
        <name>Zn(2+)</name>
        <dbReference type="ChEBI" id="CHEBI:29105"/>
        <note>catalytic</note>
    </ligand>
</feature>
<dbReference type="GO" id="GO:0008237">
    <property type="term" value="F:metallopeptidase activity"/>
    <property type="evidence" value="ECO:0007669"/>
    <property type="project" value="UniProtKB-KW"/>
</dbReference>
<dbReference type="EMBL" id="DVMM01000177">
    <property type="protein sequence ID" value="HIU30241.1"/>
    <property type="molecule type" value="Genomic_DNA"/>
</dbReference>
<feature type="active site" description="Proton donor/acceptor" evidence="9">
    <location>
        <position position="233"/>
    </location>
</feature>
<dbReference type="Gene3D" id="3.30.1380.10">
    <property type="match status" value="1"/>
</dbReference>
<evidence type="ECO:0000256" key="7">
    <source>
        <dbReference type="ARBA" id="ARBA00023049"/>
    </source>
</evidence>
<organism evidence="11 12">
    <name type="scientific">Candidatus Egerieisoma faecipullorum</name>
    <dbReference type="NCBI Taxonomy" id="2840963"/>
    <lineage>
        <taxon>Bacteria</taxon>
        <taxon>Bacillati</taxon>
        <taxon>Bacillota</taxon>
        <taxon>Clostridia</taxon>
        <taxon>Eubacteriales</taxon>
        <taxon>Clostridiaceae</taxon>
        <taxon>Clostridiaceae incertae sedis</taxon>
        <taxon>Candidatus Egerieisoma</taxon>
    </lineage>
</organism>
<dbReference type="SUPFAM" id="SSF55166">
    <property type="entry name" value="Hedgehog/DD-peptidase"/>
    <property type="match status" value="1"/>
</dbReference>
<dbReference type="PROSITE" id="PS51257">
    <property type="entry name" value="PROKAR_LIPOPROTEIN"/>
    <property type="match status" value="1"/>
</dbReference>
<evidence type="ECO:0000313" key="11">
    <source>
        <dbReference type="EMBL" id="HIU30241.1"/>
    </source>
</evidence>
<gene>
    <name evidence="11" type="ORF">IAD50_08105</name>
</gene>
<dbReference type="InterPro" id="IPR009045">
    <property type="entry name" value="Zn_M74/Hedgehog-like"/>
</dbReference>
<evidence type="ECO:0000256" key="5">
    <source>
        <dbReference type="ARBA" id="ARBA00022833"/>
    </source>
</evidence>
<comment type="similarity">
    <text evidence="9">Belongs to the peptidase M15D family.</text>
</comment>
<keyword evidence="5 9" id="KW-0862">Zinc</keyword>
<dbReference type="AlphaFoldDB" id="A0A9D1I890"/>
<accession>A0A9D1I890</accession>
<keyword evidence="6 9" id="KW-0224">Dipeptidase</keyword>
<dbReference type="Pfam" id="PF01427">
    <property type="entry name" value="Peptidase_M15"/>
    <property type="match status" value="1"/>
</dbReference>
<dbReference type="PANTHER" id="PTHR43126:SF1">
    <property type="entry name" value="D-ALANYL-D-ALANINE DIPEPTIDASE"/>
    <property type="match status" value="1"/>
</dbReference>
<dbReference type="InterPro" id="IPR000755">
    <property type="entry name" value="A_A_dipeptidase"/>
</dbReference>
<keyword evidence="2 9" id="KW-0645">Protease</keyword>
<comment type="cofactor">
    <cofactor evidence="9">
        <name>Zn(2+)</name>
        <dbReference type="ChEBI" id="CHEBI:29105"/>
    </cofactor>
    <text evidence="9">Binds 1 zinc ion per subunit.</text>
</comment>
<feature type="chain" id="PRO_5039543181" description="D-alanyl-D-alanine dipeptidase" evidence="10">
    <location>
        <begin position="22"/>
        <end position="253"/>
    </location>
</feature>
<evidence type="ECO:0000256" key="4">
    <source>
        <dbReference type="ARBA" id="ARBA00022801"/>
    </source>
</evidence>
<dbReference type="GO" id="GO:0160237">
    <property type="term" value="F:D-Ala-D-Ala dipeptidase activity"/>
    <property type="evidence" value="ECO:0007669"/>
    <property type="project" value="UniProtKB-EC"/>
</dbReference>
<feature type="binding site" evidence="9">
    <location>
        <position position="236"/>
    </location>
    <ligand>
        <name>Zn(2+)</name>
        <dbReference type="ChEBI" id="CHEBI:29105"/>
        <note>catalytic</note>
    </ligand>
</feature>
<feature type="signal peptide" evidence="10">
    <location>
        <begin position="1"/>
        <end position="21"/>
    </location>
</feature>
<dbReference type="HAMAP" id="MF_01924">
    <property type="entry name" value="A_A_dipeptidase"/>
    <property type="match status" value="1"/>
</dbReference>
<feature type="site" description="Transition state stabilizer" evidence="9">
    <location>
        <position position="141"/>
    </location>
</feature>
<keyword evidence="8" id="KW-0961">Cell wall biogenesis/degradation</keyword>
<reference evidence="11" key="1">
    <citation type="submission" date="2020-10" db="EMBL/GenBank/DDBJ databases">
        <authorList>
            <person name="Gilroy R."/>
        </authorList>
    </citation>
    <scope>NUCLEOTIDE SEQUENCE</scope>
    <source>
        <strain evidence="11">CHK195-4489</strain>
    </source>
</reference>
<sequence length="253" mass="28370">MEFKNKILTLFSFLSAVLFTAASCGTRRQAASATGTPSVLFYTPAAVTQPPVSAAATPTESASLPPTPERVPEADEFVRIVDYVPEAVIDLKYATTENFTGQVIYDFTEAYARYGTVVKLAQAQEIFSQQGYRIKIWDAYRPVSAQFRLWEICPDGNFVSNPNVGYSNHTRGCALDLTLIDSEGNEIEMPTSFDHFSEKADRDYSDVSPAAAENARLLEDVMTSCGFQGYYNEWWHFNDTVRYEPELEFQPPR</sequence>
<dbReference type="PANTHER" id="PTHR43126">
    <property type="entry name" value="D-ALANYL-D-ALANINE DIPEPTIDASE"/>
    <property type="match status" value="1"/>
</dbReference>
<evidence type="ECO:0000313" key="12">
    <source>
        <dbReference type="Proteomes" id="UP000824089"/>
    </source>
</evidence>
<dbReference type="CDD" id="cd14840">
    <property type="entry name" value="D-Ala-D-Ala_dipeptidase_Aad"/>
    <property type="match status" value="1"/>
</dbReference>
<dbReference type="GO" id="GO:0006508">
    <property type="term" value="P:proteolysis"/>
    <property type="evidence" value="ECO:0007669"/>
    <property type="project" value="UniProtKB-KW"/>
</dbReference>
<keyword evidence="7 9" id="KW-0482">Metalloprotease</keyword>
<keyword evidence="10" id="KW-0732">Signal</keyword>
<evidence type="ECO:0000256" key="3">
    <source>
        <dbReference type="ARBA" id="ARBA00022723"/>
    </source>
</evidence>
<dbReference type="GO" id="GO:0008270">
    <property type="term" value="F:zinc ion binding"/>
    <property type="evidence" value="ECO:0007669"/>
    <property type="project" value="UniProtKB-UniRule"/>
</dbReference>
<dbReference type="Proteomes" id="UP000824089">
    <property type="component" value="Unassembled WGS sequence"/>
</dbReference>
<evidence type="ECO:0000256" key="6">
    <source>
        <dbReference type="ARBA" id="ARBA00022997"/>
    </source>
</evidence>
<reference evidence="11" key="2">
    <citation type="journal article" date="2021" name="PeerJ">
        <title>Extensive microbial diversity within the chicken gut microbiome revealed by metagenomics and culture.</title>
        <authorList>
            <person name="Gilroy R."/>
            <person name="Ravi A."/>
            <person name="Getino M."/>
            <person name="Pursley I."/>
            <person name="Horton D.L."/>
            <person name="Alikhan N.F."/>
            <person name="Baker D."/>
            <person name="Gharbi K."/>
            <person name="Hall N."/>
            <person name="Watson M."/>
            <person name="Adriaenssens E.M."/>
            <person name="Foster-Nyarko E."/>
            <person name="Jarju S."/>
            <person name="Secka A."/>
            <person name="Antonio M."/>
            <person name="Oren A."/>
            <person name="Chaudhuri R.R."/>
            <person name="La Ragione R."/>
            <person name="Hildebrand F."/>
            <person name="Pallen M.J."/>
        </authorList>
    </citation>
    <scope>NUCLEOTIDE SEQUENCE</scope>
    <source>
        <strain evidence="11">CHK195-4489</strain>
    </source>
</reference>
<comment type="caution">
    <text evidence="11">The sequence shown here is derived from an EMBL/GenBank/DDBJ whole genome shotgun (WGS) entry which is preliminary data.</text>
</comment>
<proteinExistence type="inferred from homology"/>
<evidence type="ECO:0000256" key="10">
    <source>
        <dbReference type="SAM" id="SignalP"/>
    </source>
</evidence>
<keyword evidence="4 9" id="KW-0378">Hydrolase</keyword>
<name>A0A9D1I890_9CLOT</name>
<protein>
    <recommendedName>
        <fullName evidence="9">D-alanyl-D-alanine dipeptidase</fullName>
        <shortName evidence="9">D-Ala-D-Ala dipeptidase</shortName>
        <ecNumber evidence="9">3.4.13.22</ecNumber>
    </recommendedName>
</protein>
<feature type="binding site" evidence="9">
    <location>
        <position position="176"/>
    </location>
    <ligand>
        <name>Zn(2+)</name>
        <dbReference type="ChEBI" id="CHEBI:29105"/>
        <note>catalytic</note>
    </ligand>
</feature>
<dbReference type="GO" id="GO:0071555">
    <property type="term" value="P:cell wall organization"/>
    <property type="evidence" value="ECO:0007669"/>
    <property type="project" value="UniProtKB-KW"/>
</dbReference>
<evidence type="ECO:0000256" key="8">
    <source>
        <dbReference type="ARBA" id="ARBA00023316"/>
    </source>
</evidence>
<evidence type="ECO:0000256" key="1">
    <source>
        <dbReference type="ARBA" id="ARBA00001362"/>
    </source>
</evidence>